<accession>A0AAE0GCA4</accession>
<sequence length="202" mass="22901">MAETLTECCELIDEMTMIYSSQEDIEQVKSVVKVQEELFNLYRSRESAVKDAIQDWTKKVSLAEAQASAAEPEGAHETRMKALESIHENVIHTLKVEERKVSEETAFLKRQEQKLQALENSSIPNQRYELSMYAHITQVGWDYEMESMVAGHISNKGTGKESCNKLFLQGGCVGGKLRACLYCRQLRQSSSAHSGCCLYRHD</sequence>
<dbReference type="AlphaFoldDB" id="A0AAE0GCA4"/>
<dbReference type="EMBL" id="LGRX02007519">
    <property type="protein sequence ID" value="KAK3274821.1"/>
    <property type="molecule type" value="Genomic_DNA"/>
</dbReference>
<keyword evidence="2" id="KW-1185">Reference proteome</keyword>
<organism evidence="1 2">
    <name type="scientific">Cymbomonas tetramitiformis</name>
    <dbReference type="NCBI Taxonomy" id="36881"/>
    <lineage>
        <taxon>Eukaryota</taxon>
        <taxon>Viridiplantae</taxon>
        <taxon>Chlorophyta</taxon>
        <taxon>Pyramimonadophyceae</taxon>
        <taxon>Pyramimonadales</taxon>
        <taxon>Pyramimonadaceae</taxon>
        <taxon>Cymbomonas</taxon>
    </lineage>
</organism>
<comment type="caution">
    <text evidence="1">The sequence shown here is derived from an EMBL/GenBank/DDBJ whole genome shotgun (WGS) entry which is preliminary data.</text>
</comment>
<evidence type="ECO:0000313" key="1">
    <source>
        <dbReference type="EMBL" id="KAK3274821.1"/>
    </source>
</evidence>
<proteinExistence type="predicted"/>
<name>A0AAE0GCA4_9CHLO</name>
<dbReference type="Proteomes" id="UP001190700">
    <property type="component" value="Unassembled WGS sequence"/>
</dbReference>
<gene>
    <name evidence="1" type="ORF">CYMTET_17019</name>
</gene>
<evidence type="ECO:0000313" key="2">
    <source>
        <dbReference type="Proteomes" id="UP001190700"/>
    </source>
</evidence>
<dbReference type="Gene3D" id="3.30.160.570">
    <property type="entry name" value="Ncd80 complex, Spc24 subunit"/>
    <property type="match status" value="1"/>
</dbReference>
<protein>
    <submittedName>
        <fullName evidence="1">Uncharacterized protein</fullName>
    </submittedName>
</protein>
<reference evidence="1 2" key="1">
    <citation type="journal article" date="2015" name="Genome Biol. Evol.">
        <title>Comparative Genomics of a Bacterivorous Green Alga Reveals Evolutionary Causalities and Consequences of Phago-Mixotrophic Mode of Nutrition.</title>
        <authorList>
            <person name="Burns J.A."/>
            <person name="Paasch A."/>
            <person name="Narechania A."/>
            <person name="Kim E."/>
        </authorList>
    </citation>
    <scope>NUCLEOTIDE SEQUENCE [LARGE SCALE GENOMIC DNA]</scope>
    <source>
        <strain evidence="1 2">PLY_AMNH</strain>
    </source>
</reference>